<dbReference type="InterPro" id="IPR012337">
    <property type="entry name" value="RNaseH-like_sf"/>
</dbReference>
<dbReference type="Proteomes" id="UP000281549">
    <property type="component" value="Unassembled WGS sequence"/>
</dbReference>
<dbReference type="GO" id="GO:0015030">
    <property type="term" value="C:Cajal body"/>
    <property type="evidence" value="ECO:0007669"/>
    <property type="project" value="TreeGrafter"/>
</dbReference>
<dbReference type="GO" id="GO:0008270">
    <property type="term" value="F:zinc ion binding"/>
    <property type="evidence" value="ECO:0007669"/>
    <property type="project" value="UniProtKB-KW"/>
</dbReference>
<keyword evidence="6" id="KW-1185">Reference proteome</keyword>
<protein>
    <submittedName>
        <fullName evidence="4 5">Ribonuclease CAF1</fullName>
    </submittedName>
</protein>
<dbReference type="STRING" id="988480.A0A075ARZ8"/>
<comment type="similarity">
    <text evidence="1">Belongs to the CAF1 family.</text>
</comment>
<dbReference type="Proteomes" id="UP000030755">
    <property type="component" value="Unassembled WGS sequence"/>
</dbReference>
<feature type="domain" description="C3H1-type" evidence="3">
    <location>
        <begin position="225"/>
        <end position="252"/>
    </location>
</feature>
<evidence type="ECO:0000313" key="5">
    <source>
        <dbReference type="EMBL" id="RKP20190.1"/>
    </source>
</evidence>
<dbReference type="InterPro" id="IPR000571">
    <property type="entry name" value="Znf_CCCH"/>
</dbReference>
<dbReference type="GO" id="GO:0000175">
    <property type="term" value="F:3'-5'-RNA exonuclease activity"/>
    <property type="evidence" value="ECO:0007669"/>
    <property type="project" value="TreeGrafter"/>
</dbReference>
<evidence type="ECO:0000256" key="2">
    <source>
        <dbReference type="PROSITE-ProRule" id="PRU00723"/>
    </source>
</evidence>
<dbReference type="Gene3D" id="3.30.420.10">
    <property type="entry name" value="Ribonuclease H-like superfamily/Ribonuclease H"/>
    <property type="match status" value="1"/>
</dbReference>
<dbReference type="InterPro" id="IPR036397">
    <property type="entry name" value="RNaseH_sf"/>
</dbReference>
<sequence>MTQNSSYVVTRHNVHVYSPIILEKIHKASYISVDTEFSGLGDPKLTRLSNIQERYNYLKTLVENHALFSLAFCIVSPDNTYFNVEFMLFKEKEYSVSSSALKFLLKNGFDFNYQIENGISYGGDQSNPISPLVEELVKFKKKIVVHNGLLDLMFLYNYFYLPLPKNLESFVADLYDMFGGVHDTKYVSDYNTREENERHSSRIETPVFLTIEDIYIQEPIAPEIKVKNQLCQSFANHGHCSNERCDLSHNIQQVLDSDENLKHKKIKKDETISHHVMTVGKSSEPHSSMHDAFMTAYVYAYQKFINREDTDFDMDNVNKLYLIGKELPLLVHKSGFSKYSKNHSEKISKLRAQ</sequence>
<evidence type="ECO:0000313" key="6">
    <source>
        <dbReference type="Proteomes" id="UP000030755"/>
    </source>
</evidence>
<dbReference type="PANTHER" id="PTHR15092:SF37">
    <property type="entry name" value="TARGET OF EGR1 PROTEIN 1"/>
    <property type="match status" value="1"/>
</dbReference>
<dbReference type="PANTHER" id="PTHR15092">
    <property type="entry name" value="POLY A -SPECIFIC RIBONUCLEASE/TARGET OF EGR1, MEMBER 1"/>
    <property type="match status" value="1"/>
</dbReference>
<evidence type="ECO:0000256" key="1">
    <source>
        <dbReference type="ARBA" id="ARBA00008372"/>
    </source>
</evidence>
<reference evidence="7" key="2">
    <citation type="journal article" date="2018" name="Nat. Microbiol.">
        <title>Leveraging single-cell genomics to expand the fungal tree of life.</title>
        <authorList>
            <person name="Ahrendt S.R."/>
            <person name="Quandt C.A."/>
            <person name="Ciobanu D."/>
            <person name="Clum A."/>
            <person name="Salamov A."/>
            <person name="Andreopoulos B."/>
            <person name="Cheng J.F."/>
            <person name="Woyke T."/>
            <person name="Pelin A."/>
            <person name="Henrissat B."/>
            <person name="Reynolds N.K."/>
            <person name="Benny G.L."/>
            <person name="Smith M.E."/>
            <person name="James T.Y."/>
            <person name="Grigoriev I.V."/>
        </authorList>
    </citation>
    <scope>NUCLEOTIDE SEQUENCE [LARGE SCALE GENOMIC DNA]</scope>
    <source>
        <strain evidence="7">CSF55</strain>
    </source>
</reference>
<feature type="zinc finger region" description="C3H1-type" evidence="2">
    <location>
        <begin position="225"/>
        <end position="252"/>
    </location>
</feature>
<dbReference type="SUPFAM" id="SSF53098">
    <property type="entry name" value="Ribonuclease H-like"/>
    <property type="match status" value="1"/>
</dbReference>
<evidence type="ECO:0000313" key="7">
    <source>
        <dbReference type="Proteomes" id="UP000281549"/>
    </source>
</evidence>
<dbReference type="PROSITE" id="PS50103">
    <property type="entry name" value="ZF_C3H1"/>
    <property type="match status" value="1"/>
</dbReference>
<dbReference type="InterPro" id="IPR051181">
    <property type="entry name" value="CAF1_poly(A)_ribonucleases"/>
</dbReference>
<organism evidence="4 6">
    <name type="scientific">Rozella allomycis (strain CSF55)</name>
    <dbReference type="NCBI Taxonomy" id="988480"/>
    <lineage>
        <taxon>Eukaryota</taxon>
        <taxon>Fungi</taxon>
        <taxon>Fungi incertae sedis</taxon>
        <taxon>Cryptomycota</taxon>
        <taxon>Cryptomycota incertae sedis</taxon>
        <taxon>Rozella</taxon>
    </lineage>
</organism>
<dbReference type="InterPro" id="IPR006941">
    <property type="entry name" value="RNase_CAF1"/>
</dbReference>
<dbReference type="EMBL" id="KE561265">
    <property type="protein sequence ID" value="EPZ31318.1"/>
    <property type="molecule type" value="Genomic_DNA"/>
</dbReference>
<evidence type="ECO:0000313" key="4">
    <source>
        <dbReference type="EMBL" id="EPZ31318.1"/>
    </source>
</evidence>
<evidence type="ECO:0000259" key="3">
    <source>
        <dbReference type="PROSITE" id="PS50103"/>
    </source>
</evidence>
<dbReference type="HOGENOM" id="CLU_044804_1_0_1"/>
<accession>A0A075ARZ8</accession>
<dbReference type="GO" id="GO:0034472">
    <property type="term" value="P:snRNA 3'-end processing"/>
    <property type="evidence" value="ECO:0007669"/>
    <property type="project" value="TreeGrafter"/>
</dbReference>
<proteinExistence type="inferred from homology"/>
<dbReference type="GO" id="GO:0017069">
    <property type="term" value="F:snRNA binding"/>
    <property type="evidence" value="ECO:0007669"/>
    <property type="project" value="TreeGrafter"/>
</dbReference>
<keyword evidence="2" id="KW-0863">Zinc-finger</keyword>
<name>A0A075ARZ8_ROZAC</name>
<gene>
    <name evidence="4" type="ORF">O9G_000963</name>
    <name evidence="5" type="ORF">ROZALSC1DRAFT_28307</name>
</gene>
<dbReference type="Pfam" id="PF04857">
    <property type="entry name" value="CAF1"/>
    <property type="match status" value="2"/>
</dbReference>
<dbReference type="OMA" id="RCCMPPT"/>
<dbReference type="EMBL" id="ML005100">
    <property type="protein sequence ID" value="RKP20190.1"/>
    <property type="molecule type" value="Genomic_DNA"/>
</dbReference>
<keyword evidence="2" id="KW-0479">Metal-binding</keyword>
<reference evidence="5" key="3">
    <citation type="submission" date="2018-08" db="EMBL/GenBank/DDBJ databases">
        <title>Leveraging single-cell genomics to expand the Fungal Tree of Life.</title>
        <authorList>
            <consortium name="DOE Joint Genome Institute"/>
            <person name="Ahrendt S.R."/>
            <person name="Quandt C.A."/>
            <person name="Ciobanu D."/>
            <person name="Clum A."/>
            <person name="Salamov A."/>
            <person name="Andreopoulos B."/>
            <person name="Cheng J.-F."/>
            <person name="Woyke T."/>
            <person name="Pelin A."/>
            <person name="Henrissat B."/>
            <person name="Reynolds N."/>
            <person name="Benny G.L."/>
            <person name="Smith M.E."/>
            <person name="James T.Y."/>
            <person name="Grigoriev I.V."/>
        </authorList>
    </citation>
    <scope>NUCLEOTIDE SEQUENCE</scope>
    <source>
        <strain evidence="5">CSF55</strain>
    </source>
</reference>
<keyword evidence="2" id="KW-0862">Zinc</keyword>
<dbReference type="AlphaFoldDB" id="A0A075ARZ8"/>
<dbReference type="OrthoDB" id="414075at2759"/>
<reference evidence="4 6" key="1">
    <citation type="journal article" date="2013" name="Curr. Biol.">
        <title>Shared signatures of parasitism and phylogenomics unite Cryptomycota and microsporidia.</title>
        <authorList>
            <person name="James T.Y."/>
            <person name="Pelin A."/>
            <person name="Bonen L."/>
            <person name="Ahrendt S."/>
            <person name="Sain D."/>
            <person name="Corradi N."/>
            <person name="Stajich J.E."/>
        </authorList>
    </citation>
    <scope>NUCLEOTIDE SEQUENCE [LARGE SCALE GENOMIC DNA]</scope>
    <source>
        <strain evidence="4 6">CSF55</strain>
        <strain evidence="4 6">CSF55</strain>
    </source>
</reference>